<evidence type="ECO:0000256" key="4">
    <source>
        <dbReference type="PROSITE-ProRule" id="PRU00134"/>
    </source>
</evidence>
<dbReference type="Pfam" id="PF01753">
    <property type="entry name" value="zf-MYND"/>
    <property type="match status" value="1"/>
</dbReference>
<comment type="caution">
    <text evidence="6">The sequence shown here is derived from an EMBL/GenBank/DDBJ whole genome shotgun (WGS) entry which is preliminary data.</text>
</comment>
<dbReference type="PROSITE" id="PS50865">
    <property type="entry name" value="ZF_MYND_2"/>
    <property type="match status" value="1"/>
</dbReference>
<keyword evidence="2 4" id="KW-0863">Zinc-finger</keyword>
<organism evidence="6 7">
    <name type="scientific">Aureococcus anophagefferens</name>
    <name type="common">Harmful bloom alga</name>
    <dbReference type="NCBI Taxonomy" id="44056"/>
    <lineage>
        <taxon>Eukaryota</taxon>
        <taxon>Sar</taxon>
        <taxon>Stramenopiles</taxon>
        <taxon>Ochrophyta</taxon>
        <taxon>Pelagophyceae</taxon>
        <taxon>Pelagomonadales</taxon>
        <taxon>Pelagomonadaceae</taxon>
        <taxon>Aureococcus</taxon>
    </lineage>
</organism>
<evidence type="ECO:0000313" key="6">
    <source>
        <dbReference type="EMBL" id="KAK7234610.1"/>
    </source>
</evidence>
<dbReference type="PANTHER" id="PTHR10237">
    <property type="entry name" value="DEFORMED EPIDERMAL AUTOREGULATORY FACTOR 1 HOMOLOG SUPPRESSIN"/>
    <property type="match status" value="1"/>
</dbReference>
<keyword evidence="3" id="KW-0862">Zinc</keyword>
<dbReference type="Gene3D" id="6.10.140.2220">
    <property type="match status" value="1"/>
</dbReference>
<dbReference type="PANTHER" id="PTHR10237:SF14">
    <property type="entry name" value="MYND-TYPE DOMAIN-CONTAINING PROTEIN"/>
    <property type="match status" value="1"/>
</dbReference>
<dbReference type="PROSITE" id="PS01360">
    <property type="entry name" value="ZF_MYND_1"/>
    <property type="match status" value="1"/>
</dbReference>
<keyword evidence="1" id="KW-0479">Metal-binding</keyword>
<gene>
    <name evidence="6" type="ORF">SO694_00193024</name>
</gene>
<evidence type="ECO:0000256" key="3">
    <source>
        <dbReference type="ARBA" id="ARBA00022833"/>
    </source>
</evidence>
<accession>A0ABR1FNZ1</accession>
<evidence type="ECO:0000256" key="2">
    <source>
        <dbReference type="ARBA" id="ARBA00022771"/>
    </source>
</evidence>
<evidence type="ECO:0000259" key="5">
    <source>
        <dbReference type="PROSITE" id="PS50865"/>
    </source>
</evidence>
<dbReference type="InterPro" id="IPR002893">
    <property type="entry name" value="Znf_MYND"/>
</dbReference>
<dbReference type="SUPFAM" id="SSF144232">
    <property type="entry name" value="HIT/MYND zinc finger-like"/>
    <property type="match status" value="1"/>
</dbReference>
<dbReference type="Proteomes" id="UP001363151">
    <property type="component" value="Unassembled WGS sequence"/>
</dbReference>
<keyword evidence="7" id="KW-1185">Reference proteome</keyword>
<feature type="domain" description="MYND-type" evidence="5">
    <location>
        <begin position="55"/>
        <end position="92"/>
    </location>
</feature>
<evidence type="ECO:0000313" key="7">
    <source>
        <dbReference type="Proteomes" id="UP001363151"/>
    </source>
</evidence>
<dbReference type="InterPro" id="IPR024119">
    <property type="entry name" value="TF_DEAF-1"/>
</dbReference>
<sequence length="300" mass="31916">MATTSQKRQAMEALVERYAASREDAEMDVVETFPAAAATDDKRARTVTPRKGPTCAFCAQPGATRRCGRCKAVNYCSPGCQREHWRAHKDTCAPHATFVPSAGKSLELQIAALYGEVDRCLGGAGLPAVAPAWTADRVEALADRVFLPLLRIAPPDLEDGTPTDGFGVGLRTLGLLVLRTGARPSATLVDAIAAHTFTEAQAEDPASYAVALARLGPNPFPAGHDLRGPRDDDGATLLELLRFRSGADRRWPAEDALGLGSLGEGTVELAESLLRQFAGVQEPCPCGAVDKFPLEAAVWR</sequence>
<protein>
    <recommendedName>
        <fullName evidence="5">MYND-type domain-containing protein</fullName>
    </recommendedName>
</protein>
<dbReference type="EMBL" id="JBBJCI010000318">
    <property type="protein sequence ID" value="KAK7234610.1"/>
    <property type="molecule type" value="Genomic_DNA"/>
</dbReference>
<proteinExistence type="predicted"/>
<evidence type="ECO:0000256" key="1">
    <source>
        <dbReference type="ARBA" id="ARBA00022723"/>
    </source>
</evidence>
<reference evidence="6 7" key="1">
    <citation type="submission" date="2024-03" db="EMBL/GenBank/DDBJ databases">
        <title>Aureococcus anophagefferens CCMP1851 and Kratosvirus quantuckense: Draft genome of a second virus-susceptible host strain in the model system.</title>
        <authorList>
            <person name="Chase E."/>
            <person name="Truchon A.R."/>
            <person name="Schepens W."/>
            <person name="Wilhelm S.W."/>
        </authorList>
    </citation>
    <scope>NUCLEOTIDE SEQUENCE [LARGE SCALE GENOMIC DNA]</scope>
    <source>
        <strain evidence="6 7">CCMP1851</strain>
    </source>
</reference>
<name>A0ABR1FNZ1_AURAN</name>